<dbReference type="RefSeq" id="WP_358353072.1">
    <property type="nucleotide sequence ID" value="NZ_JBEZFP010000026.1"/>
</dbReference>
<dbReference type="EMBL" id="JBEZFP010000026">
    <property type="protein sequence ID" value="MEU8134431.1"/>
    <property type="molecule type" value="Genomic_DNA"/>
</dbReference>
<evidence type="ECO:0000256" key="3">
    <source>
        <dbReference type="ARBA" id="ARBA00022827"/>
    </source>
</evidence>
<dbReference type="Proteomes" id="UP001551482">
    <property type="component" value="Unassembled WGS sequence"/>
</dbReference>
<keyword evidence="7" id="KW-1185">Reference proteome</keyword>
<protein>
    <submittedName>
        <fullName evidence="6">FAD-dependent oxidoreductase</fullName>
    </submittedName>
</protein>
<dbReference type="PRINTS" id="PR00368">
    <property type="entry name" value="FADPNR"/>
</dbReference>
<dbReference type="InterPro" id="IPR036188">
    <property type="entry name" value="FAD/NAD-bd_sf"/>
</dbReference>
<keyword evidence="2" id="KW-0285">Flavoprotein</keyword>
<proteinExistence type="inferred from homology"/>
<evidence type="ECO:0000256" key="4">
    <source>
        <dbReference type="ARBA" id="ARBA00023002"/>
    </source>
</evidence>
<dbReference type="PANTHER" id="PTHR43735:SF3">
    <property type="entry name" value="FERROPTOSIS SUPPRESSOR PROTEIN 1"/>
    <property type="match status" value="1"/>
</dbReference>
<evidence type="ECO:0000256" key="2">
    <source>
        <dbReference type="ARBA" id="ARBA00022630"/>
    </source>
</evidence>
<evidence type="ECO:0000313" key="7">
    <source>
        <dbReference type="Proteomes" id="UP001551482"/>
    </source>
</evidence>
<dbReference type="Pfam" id="PF07992">
    <property type="entry name" value="Pyr_redox_2"/>
    <property type="match status" value="1"/>
</dbReference>
<feature type="domain" description="FAD/NAD(P)-binding" evidence="5">
    <location>
        <begin position="4"/>
        <end position="282"/>
    </location>
</feature>
<sequence>MRRTVVIVGGGYGGAAVAKALESEAPEAEVILVDPRDAFVNAAASLRALTRPEWANNMFFPYETLLGRGTHLRDRAASVDSRGVTLASGDRVEADYVVLATGSGYAYPAKPVSESTAEALDDLRRTHKELRSSERVLILGAGPVGLELAGEIKEEWPHKHVTLVAPADELLPGFAPEMVADLRTQLDALGVEIRLATTLRATPPTEPGRSGAFTVTTTDGAEIVADIWFQAHGATINSAYLADGKLTELTPQGRVPVTELLAVVGRDGVHDNVYAVGDITDVAEAKMAGYAMQHAEIVVRNITAQLNGEAPSATYQPLPYPMILLPLGSSGGVGQLPSPQGPFVTPAETVVEYKGADLFTGRFIGQFGPTA</sequence>
<dbReference type="SUPFAM" id="SSF51905">
    <property type="entry name" value="FAD/NAD(P)-binding domain"/>
    <property type="match status" value="1"/>
</dbReference>
<gene>
    <name evidence="6" type="ORF">AB0C36_13065</name>
</gene>
<keyword evidence="4" id="KW-0560">Oxidoreductase</keyword>
<keyword evidence="3" id="KW-0274">FAD</keyword>
<reference evidence="6 7" key="1">
    <citation type="submission" date="2024-06" db="EMBL/GenBank/DDBJ databases">
        <title>The Natural Products Discovery Center: Release of the First 8490 Sequenced Strains for Exploring Actinobacteria Biosynthetic Diversity.</title>
        <authorList>
            <person name="Kalkreuter E."/>
            <person name="Kautsar S.A."/>
            <person name="Yang D."/>
            <person name="Bader C.D."/>
            <person name="Teijaro C.N."/>
            <person name="Fluegel L."/>
            <person name="Davis C.M."/>
            <person name="Simpson J.R."/>
            <person name="Lauterbach L."/>
            <person name="Steele A.D."/>
            <person name="Gui C."/>
            <person name="Meng S."/>
            <person name="Li G."/>
            <person name="Viehrig K."/>
            <person name="Ye F."/>
            <person name="Su P."/>
            <person name="Kiefer A.F."/>
            <person name="Nichols A."/>
            <person name="Cepeda A.J."/>
            <person name="Yan W."/>
            <person name="Fan B."/>
            <person name="Jiang Y."/>
            <person name="Adhikari A."/>
            <person name="Zheng C.-J."/>
            <person name="Schuster L."/>
            <person name="Cowan T.M."/>
            <person name="Smanski M.J."/>
            <person name="Chevrette M.G."/>
            <person name="De Carvalho L.P.S."/>
            <person name="Shen B."/>
        </authorList>
    </citation>
    <scope>NUCLEOTIDE SEQUENCE [LARGE SCALE GENOMIC DNA]</scope>
    <source>
        <strain evidence="6 7">NPDC048946</strain>
    </source>
</reference>
<dbReference type="PANTHER" id="PTHR43735">
    <property type="entry name" value="APOPTOSIS-INDUCING FACTOR 1"/>
    <property type="match status" value="1"/>
</dbReference>
<comment type="similarity">
    <text evidence="1">Belongs to the FAD-dependent oxidoreductase family.</text>
</comment>
<dbReference type="InterPro" id="IPR023753">
    <property type="entry name" value="FAD/NAD-binding_dom"/>
</dbReference>
<evidence type="ECO:0000256" key="1">
    <source>
        <dbReference type="ARBA" id="ARBA00006442"/>
    </source>
</evidence>
<accession>A0ABV3DFA1</accession>
<evidence type="ECO:0000259" key="5">
    <source>
        <dbReference type="Pfam" id="PF07992"/>
    </source>
</evidence>
<name>A0ABV3DFA1_9ACTN</name>
<comment type="caution">
    <text evidence="6">The sequence shown here is derived from an EMBL/GenBank/DDBJ whole genome shotgun (WGS) entry which is preliminary data.</text>
</comment>
<dbReference type="Gene3D" id="3.50.50.100">
    <property type="match status" value="1"/>
</dbReference>
<evidence type="ECO:0000313" key="6">
    <source>
        <dbReference type="EMBL" id="MEU8134431.1"/>
    </source>
</evidence>
<organism evidence="6 7">
    <name type="scientific">Streptodolium elevatio</name>
    <dbReference type="NCBI Taxonomy" id="3157996"/>
    <lineage>
        <taxon>Bacteria</taxon>
        <taxon>Bacillati</taxon>
        <taxon>Actinomycetota</taxon>
        <taxon>Actinomycetes</taxon>
        <taxon>Kitasatosporales</taxon>
        <taxon>Streptomycetaceae</taxon>
        <taxon>Streptodolium</taxon>
    </lineage>
</organism>